<keyword evidence="5" id="KW-0501">Molybdenum cofactor biosynthesis</keyword>
<evidence type="ECO:0000313" key="12">
    <source>
        <dbReference type="EMBL" id="TJZ66383.1"/>
    </source>
</evidence>
<evidence type="ECO:0000256" key="9">
    <source>
        <dbReference type="ARBA" id="ARBA00030781"/>
    </source>
</evidence>
<evidence type="ECO:0000313" key="13">
    <source>
        <dbReference type="Proteomes" id="UP000310016"/>
    </source>
</evidence>
<dbReference type="InterPro" id="IPR036563">
    <property type="entry name" value="MoaE_sf"/>
</dbReference>
<dbReference type="Gene3D" id="3.90.1170.40">
    <property type="entry name" value="Molybdopterin biosynthesis MoaE subunit"/>
    <property type="match status" value="1"/>
</dbReference>
<evidence type="ECO:0000256" key="10">
    <source>
        <dbReference type="ARBA" id="ARBA00032474"/>
    </source>
</evidence>
<sequence length="151" mass="16369">MAQCNVSVQQADFDFAAELARLGTSGAVASFIGCVRGDTRDGVPLTAMTLEHYPGMTERVLGELAQAVSARFALDAVTVVHRVGRLLPGAQIVLVIATAPHRHAAIQAVDCLMDHLKSVAPFWKCEEYGEQRHWVDARDSDQAALARWDAL</sequence>
<comment type="catalytic activity">
    <reaction evidence="11">
        <text>2 [molybdopterin-synthase sulfur-carrier protein]-C-terminal-Gly-aminoethanethioate + cyclic pyranopterin phosphate + H2O = molybdopterin + 2 [molybdopterin-synthase sulfur-carrier protein]-C-terminal Gly-Gly + 2 H(+)</text>
        <dbReference type="Rhea" id="RHEA:26333"/>
        <dbReference type="Rhea" id="RHEA-COMP:12202"/>
        <dbReference type="Rhea" id="RHEA-COMP:19907"/>
        <dbReference type="ChEBI" id="CHEBI:15377"/>
        <dbReference type="ChEBI" id="CHEBI:15378"/>
        <dbReference type="ChEBI" id="CHEBI:58698"/>
        <dbReference type="ChEBI" id="CHEBI:59648"/>
        <dbReference type="ChEBI" id="CHEBI:90778"/>
        <dbReference type="ChEBI" id="CHEBI:232372"/>
        <dbReference type="EC" id="2.8.1.12"/>
    </reaction>
</comment>
<comment type="subunit">
    <text evidence="6">Heterotetramer of 2 MoaD subunits and 2 MoaE subunits. Also stable as homodimer. The enzyme changes between these two forms during catalysis.</text>
</comment>
<reference evidence="12 13" key="1">
    <citation type="submission" date="2019-04" db="EMBL/GenBank/DDBJ databases">
        <title>Chitiniphilus eburnea sp. nov., a novel chitinolytic bacterium isolated from aquaculture sludge.</title>
        <authorList>
            <person name="Sheng M."/>
        </authorList>
    </citation>
    <scope>NUCLEOTIDE SEQUENCE [LARGE SCALE GENOMIC DNA]</scope>
    <source>
        <strain evidence="12 13">HX-2-15</strain>
    </source>
</reference>
<comment type="caution">
    <text evidence="12">The sequence shown here is derived from an EMBL/GenBank/DDBJ whole genome shotgun (WGS) entry which is preliminary data.</text>
</comment>
<dbReference type="SUPFAM" id="SSF54690">
    <property type="entry name" value="Molybdopterin synthase subunit MoaE"/>
    <property type="match status" value="1"/>
</dbReference>
<dbReference type="Pfam" id="PF02391">
    <property type="entry name" value="MoaE"/>
    <property type="match status" value="1"/>
</dbReference>
<dbReference type="GO" id="GO:0030366">
    <property type="term" value="F:molybdopterin synthase activity"/>
    <property type="evidence" value="ECO:0007669"/>
    <property type="project" value="UniProtKB-EC"/>
</dbReference>
<evidence type="ECO:0000256" key="11">
    <source>
        <dbReference type="ARBA" id="ARBA00049878"/>
    </source>
</evidence>
<dbReference type="PANTHER" id="PTHR23404">
    <property type="entry name" value="MOLYBDOPTERIN SYNTHASE RELATED"/>
    <property type="match status" value="1"/>
</dbReference>
<dbReference type="EMBL" id="SUMF01000032">
    <property type="protein sequence ID" value="TJZ66383.1"/>
    <property type="molecule type" value="Genomic_DNA"/>
</dbReference>
<evidence type="ECO:0000256" key="4">
    <source>
        <dbReference type="ARBA" id="ARBA00013858"/>
    </source>
</evidence>
<dbReference type="GO" id="GO:0006777">
    <property type="term" value="P:Mo-molybdopterin cofactor biosynthetic process"/>
    <property type="evidence" value="ECO:0007669"/>
    <property type="project" value="UniProtKB-KW"/>
</dbReference>
<evidence type="ECO:0000256" key="7">
    <source>
        <dbReference type="ARBA" id="ARBA00029745"/>
    </source>
</evidence>
<dbReference type="Proteomes" id="UP000310016">
    <property type="component" value="Unassembled WGS sequence"/>
</dbReference>
<dbReference type="CDD" id="cd00756">
    <property type="entry name" value="MoaE"/>
    <property type="match status" value="1"/>
</dbReference>
<evidence type="ECO:0000256" key="2">
    <source>
        <dbReference type="ARBA" id="ARBA00005426"/>
    </source>
</evidence>
<name>A0A4U0PEX9_9NEIS</name>
<dbReference type="UniPathway" id="UPA00344"/>
<protein>
    <recommendedName>
        <fullName evidence="4">Molybdopterin synthase catalytic subunit</fullName>
        <ecNumber evidence="3">2.8.1.12</ecNumber>
    </recommendedName>
    <alternativeName>
        <fullName evidence="9">MPT synthase subunit 2</fullName>
    </alternativeName>
    <alternativeName>
        <fullName evidence="7">Molybdenum cofactor biosynthesis protein E</fullName>
    </alternativeName>
    <alternativeName>
        <fullName evidence="8">Molybdopterin-converting factor large subunit</fullName>
    </alternativeName>
    <alternativeName>
        <fullName evidence="10">Molybdopterin-converting factor subunit 2</fullName>
    </alternativeName>
</protein>
<dbReference type="AlphaFoldDB" id="A0A4U0PEX9"/>
<evidence type="ECO:0000256" key="8">
    <source>
        <dbReference type="ARBA" id="ARBA00030407"/>
    </source>
</evidence>
<evidence type="ECO:0000256" key="3">
    <source>
        <dbReference type="ARBA" id="ARBA00011950"/>
    </source>
</evidence>
<accession>A0A4U0PEX9</accession>
<dbReference type="InterPro" id="IPR003448">
    <property type="entry name" value="Mopterin_biosynth_MoaE"/>
</dbReference>
<evidence type="ECO:0000256" key="6">
    <source>
        <dbReference type="ARBA" id="ARBA00026066"/>
    </source>
</evidence>
<evidence type="ECO:0000256" key="5">
    <source>
        <dbReference type="ARBA" id="ARBA00023150"/>
    </source>
</evidence>
<comment type="pathway">
    <text evidence="1">Cofactor biosynthesis; molybdopterin biosynthesis.</text>
</comment>
<keyword evidence="13" id="KW-1185">Reference proteome</keyword>
<evidence type="ECO:0000256" key="1">
    <source>
        <dbReference type="ARBA" id="ARBA00005046"/>
    </source>
</evidence>
<comment type="similarity">
    <text evidence="2">Belongs to the MoaE family.</text>
</comment>
<dbReference type="EC" id="2.8.1.12" evidence="3"/>
<dbReference type="RefSeq" id="WP_136774686.1">
    <property type="nucleotide sequence ID" value="NZ_CP156074.1"/>
</dbReference>
<gene>
    <name evidence="12" type="ORF">FAZ21_17305</name>
</gene>
<proteinExistence type="inferred from homology"/>
<dbReference type="OrthoDB" id="9803224at2"/>
<organism evidence="12 13">
    <name type="scientific">Chitiniphilus eburneus</name>
    <dbReference type="NCBI Taxonomy" id="2571148"/>
    <lineage>
        <taxon>Bacteria</taxon>
        <taxon>Pseudomonadati</taxon>
        <taxon>Pseudomonadota</taxon>
        <taxon>Betaproteobacteria</taxon>
        <taxon>Neisseriales</taxon>
        <taxon>Chitinibacteraceae</taxon>
        <taxon>Chitiniphilus</taxon>
    </lineage>
</organism>